<feature type="transmembrane region" description="Helical" evidence="6">
    <location>
        <begin position="82"/>
        <end position="101"/>
    </location>
</feature>
<reference evidence="9" key="1">
    <citation type="submission" date="2019-06" db="EMBL/GenBank/DDBJ databases">
        <title>Draft genome sequence of the griseofulvin-producing fungus Xylaria cubensis strain G536.</title>
        <authorList>
            <person name="Mead M.E."/>
            <person name="Raja H.A."/>
            <person name="Steenwyk J.L."/>
            <person name="Knowles S.L."/>
            <person name="Oberlies N.H."/>
            <person name="Rokas A."/>
        </authorList>
    </citation>
    <scope>NUCLEOTIDE SEQUENCE [LARGE SCALE GENOMIC DNA]</scope>
    <source>
        <strain evidence="9">G536</strain>
    </source>
</reference>
<dbReference type="InterPro" id="IPR011701">
    <property type="entry name" value="MFS"/>
</dbReference>
<dbReference type="PANTHER" id="PTHR42718:SF1">
    <property type="entry name" value="LOW AFFINITY AMMONIUM TRANSPORTER"/>
    <property type="match status" value="1"/>
</dbReference>
<dbReference type="STRING" id="2512241.A0A553HNT5"/>
<name>A0A553HNT5_9PEZI</name>
<dbReference type="EMBL" id="VFLP01000065">
    <property type="protein sequence ID" value="TRX89631.1"/>
    <property type="molecule type" value="Genomic_DNA"/>
</dbReference>
<feature type="transmembrane region" description="Helical" evidence="6">
    <location>
        <begin position="445"/>
        <end position="464"/>
    </location>
</feature>
<feature type="transmembrane region" description="Helical" evidence="6">
    <location>
        <begin position="264"/>
        <end position="284"/>
    </location>
</feature>
<dbReference type="OrthoDB" id="2428527at2759"/>
<evidence type="ECO:0000256" key="5">
    <source>
        <dbReference type="SAM" id="MobiDB-lite"/>
    </source>
</evidence>
<evidence type="ECO:0000313" key="8">
    <source>
        <dbReference type="EMBL" id="TRX89631.1"/>
    </source>
</evidence>
<protein>
    <recommendedName>
        <fullName evidence="7">Major facilitator superfamily (MFS) profile domain-containing protein</fullName>
    </recommendedName>
</protein>
<dbReference type="PANTHER" id="PTHR42718">
    <property type="entry name" value="MAJOR FACILITATOR SUPERFAMILY MULTIDRUG TRANSPORTER MFSC"/>
    <property type="match status" value="1"/>
</dbReference>
<dbReference type="GO" id="GO:0016020">
    <property type="term" value="C:membrane"/>
    <property type="evidence" value="ECO:0007669"/>
    <property type="project" value="UniProtKB-SubCell"/>
</dbReference>
<sequence>MVSRPSPKARRGGQTSEPPHFETLQQSTVGMIWEPSATHANRHRDDAPVSIRTIGSDSNAGEVIASSGSDIEKRSEHDQRTYFFFGKPMSIAHELAFFLVVSTANFTPHSGFHQTLCILQLIAADLGATHPAQLVWLMAGYGLTVGTFILLAGRLGDIYGYKRLFLVGNVWFAFFSLLAGFSIFVPIKTSMYNQGRYTVFLLARILQGIGPALMIPNGVALLGVTYVPGPRKAMLFAIFGAMAPASAIISPAITSLFALVWWPYAFWAFAIALIGVALAGLYVIPDPPIVIEGDEDNIDRTRHQGFINLCAELDVLGALTGVSGLVLISVALNQGSLAGWQNVYVPLLLVSGVLLCAIFVFIERRARKPLIPLEALNVGVGFVLAAVACGWGCFGIYVFYIWEFYEVLRGASPLLATAWHSPIFISGIAAALTTGFIIHRVGPAAVMALALLAFTIGITLIATAPINQSYWLQTFFCNIIITWGMDLSFPAATLMLSDLVAREHQGIAASLVTTVVNYSGALSLGVAGAVEIYVNGGGQTPEDILNGYRGAWYLGIGLGATGFLISLVFLFEDKTPSIAAVYVEYVAGSSGAYDQFGLTFFQTQM</sequence>
<evidence type="ECO:0000256" key="2">
    <source>
        <dbReference type="ARBA" id="ARBA00022692"/>
    </source>
</evidence>
<evidence type="ECO:0000256" key="6">
    <source>
        <dbReference type="SAM" id="Phobius"/>
    </source>
</evidence>
<feature type="domain" description="Major facilitator superfamily (MFS) profile" evidence="7">
    <location>
        <begin position="89"/>
        <end position="574"/>
    </location>
</feature>
<organism evidence="8 9">
    <name type="scientific">Xylaria flabelliformis</name>
    <dbReference type="NCBI Taxonomy" id="2512241"/>
    <lineage>
        <taxon>Eukaryota</taxon>
        <taxon>Fungi</taxon>
        <taxon>Dikarya</taxon>
        <taxon>Ascomycota</taxon>
        <taxon>Pezizomycotina</taxon>
        <taxon>Sordariomycetes</taxon>
        <taxon>Xylariomycetidae</taxon>
        <taxon>Xylariales</taxon>
        <taxon>Xylariaceae</taxon>
        <taxon>Xylaria</taxon>
    </lineage>
</organism>
<comment type="subcellular location">
    <subcellularLocation>
        <location evidence="1">Membrane</location>
        <topology evidence="1">Multi-pass membrane protein</topology>
    </subcellularLocation>
</comment>
<feature type="transmembrane region" description="Helical" evidence="6">
    <location>
        <begin position="419"/>
        <end position="438"/>
    </location>
</feature>
<feature type="transmembrane region" description="Helical" evidence="6">
    <location>
        <begin position="164"/>
        <end position="185"/>
    </location>
</feature>
<dbReference type="Gene3D" id="1.20.1250.20">
    <property type="entry name" value="MFS general substrate transporter like domains"/>
    <property type="match status" value="1"/>
</dbReference>
<feature type="transmembrane region" description="Helical" evidence="6">
    <location>
        <begin position="375"/>
        <end position="399"/>
    </location>
</feature>
<gene>
    <name evidence="8" type="ORF">FHL15_009540</name>
</gene>
<dbReference type="AlphaFoldDB" id="A0A553HNT5"/>
<feature type="transmembrane region" description="Helical" evidence="6">
    <location>
        <begin position="508"/>
        <end position="530"/>
    </location>
</feature>
<dbReference type="InterPro" id="IPR020846">
    <property type="entry name" value="MFS_dom"/>
</dbReference>
<evidence type="ECO:0000259" key="7">
    <source>
        <dbReference type="PROSITE" id="PS50850"/>
    </source>
</evidence>
<dbReference type="Pfam" id="PF07690">
    <property type="entry name" value="MFS_1"/>
    <property type="match status" value="1"/>
</dbReference>
<keyword evidence="4 6" id="KW-0472">Membrane</keyword>
<comment type="caution">
    <text evidence="8">The sequence shown here is derived from an EMBL/GenBank/DDBJ whole genome shotgun (WGS) entry which is preliminary data.</text>
</comment>
<keyword evidence="3 6" id="KW-1133">Transmembrane helix</keyword>
<evidence type="ECO:0000256" key="1">
    <source>
        <dbReference type="ARBA" id="ARBA00004141"/>
    </source>
</evidence>
<feature type="transmembrane region" description="Helical" evidence="6">
    <location>
        <begin position="343"/>
        <end position="363"/>
    </location>
</feature>
<feature type="transmembrane region" description="Helical" evidence="6">
    <location>
        <begin position="550"/>
        <end position="571"/>
    </location>
</feature>
<feature type="region of interest" description="Disordered" evidence="5">
    <location>
        <begin position="1"/>
        <end position="21"/>
    </location>
</feature>
<accession>A0A553HNT5</accession>
<feature type="transmembrane region" description="Helical" evidence="6">
    <location>
        <begin position="305"/>
        <end position="331"/>
    </location>
</feature>
<feature type="transmembrane region" description="Helical" evidence="6">
    <location>
        <begin position="205"/>
        <end position="227"/>
    </location>
</feature>
<proteinExistence type="predicted"/>
<feature type="transmembrane region" description="Helical" evidence="6">
    <location>
        <begin position="470"/>
        <end position="496"/>
    </location>
</feature>
<dbReference type="GO" id="GO:0022857">
    <property type="term" value="F:transmembrane transporter activity"/>
    <property type="evidence" value="ECO:0007669"/>
    <property type="project" value="InterPro"/>
</dbReference>
<dbReference type="Gene3D" id="1.20.1720.10">
    <property type="entry name" value="Multidrug resistance protein D"/>
    <property type="match status" value="1"/>
</dbReference>
<dbReference type="InterPro" id="IPR036259">
    <property type="entry name" value="MFS_trans_sf"/>
</dbReference>
<keyword evidence="2 6" id="KW-0812">Transmembrane</keyword>
<feature type="transmembrane region" description="Helical" evidence="6">
    <location>
        <begin position="234"/>
        <end position="258"/>
    </location>
</feature>
<dbReference type="PROSITE" id="PS50850">
    <property type="entry name" value="MFS"/>
    <property type="match status" value="1"/>
</dbReference>
<feature type="transmembrane region" description="Helical" evidence="6">
    <location>
        <begin position="134"/>
        <end position="152"/>
    </location>
</feature>
<evidence type="ECO:0000313" key="9">
    <source>
        <dbReference type="Proteomes" id="UP000319160"/>
    </source>
</evidence>
<dbReference type="SUPFAM" id="SSF103473">
    <property type="entry name" value="MFS general substrate transporter"/>
    <property type="match status" value="1"/>
</dbReference>
<evidence type="ECO:0000256" key="4">
    <source>
        <dbReference type="ARBA" id="ARBA00023136"/>
    </source>
</evidence>
<dbReference type="CDD" id="cd17476">
    <property type="entry name" value="MFS_Amf1_MDR_like"/>
    <property type="match status" value="1"/>
</dbReference>
<evidence type="ECO:0000256" key="3">
    <source>
        <dbReference type="ARBA" id="ARBA00022989"/>
    </source>
</evidence>
<keyword evidence="9" id="KW-1185">Reference proteome</keyword>
<dbReference type="Proteomes" id="UP000319160">
    <property type="component" value="Unassembled WGS sequence"/>
</dbReference>